<dbReference type="OMA" id="ICNGPEA"/>
<sequence length="669" mass="75689">MRLVIVCGSAALLCCIFLGCHQPVVCLSFVARSQKPVDSLKTARARYVSQRKKRPNVADTGAQDAKLSRDAAAVEQFDYDQQSNLLRLLQFWMRVGVIYGSYKILQAQSALLPLWSPDEANRQHTRDTWWSAQHEKNSDRLLDLCLSLRGFYLKSGQFLGTRHDICPPPYIRKLSTLHDRVPPMSAKRARKVVEQELKKLQLDFDQLFASFDLTKPIGSASLSQVHEAKLRKTGEKVAVKVQYPGARRLMAADITNLSILARYLQRFELKFDLVNPLKELKSQLLREFDFTQEASHMQALGPLLHRRVRGVKVPQPRLATKKLLIMSFLDGVQITRLREVAESNNNAVRRLSPRMQQRLLRRITMRIADAWGVMIFSQDGLHHADPHPGNFLIMPRGHLGLLDWGQVKALDQPLQRRLASFVLDLKSRQRDRIAQGLLDLGIHVEDPSNNATLERMAVSMFDTRKMPGVCFNIFSPDYTLKSNAVLGFPQDLFFVLRSCQLLRGLSTGLSIDLALCDRWAPHAKRFLREQKRQGAESIQVPPPPSPPLVTPLTLSTSQQTAWAPPPSTSLLRQARSYITKTIRARMTGQQTDASTSTQQLDDKERRKAGSSVQMSQHHRHQAASSDVPIAWYISHERGLAGEGGARWALAFQQRRPPGRRRPRGTMGGE</sequence>
<dbReference type="InterPro" id="IPR011009">
    <property type="entry name" value="Kinase-like_dom_sf"/>
</dbReference>
<feature type="region of interest" description="Disordered" evidence="1">
    <location>
        <begin position="583"/>
        <end position="624"/>
    </location>
</feature>
<dbReference type="InParanoid" id="A0A0G4F3L2"/>
<evidence type="ECO:0000313" key="4">
    <source>
        <dbReference type="EMBL" id="CEM06643.1"/>
    </source>
</evidence>
<dbReference type="CDD" id="cd05121">
    <property type="entry name" value="ABC1_ADCK3-like"/>
    <property type="match status" value="1"/>
</dbReference>
<dbReference type="AlphaFoldDB" id="A0A0G4F3L2"/>
<dbReference type="STRING" id="1169540.A0A0G4F3L2"/>
<dbReference type="OrthoDB" id="427480at2759"/>
<dbReference type="PROSITE" id="PS50011">
    <property type="entry name" value="PROTEIN_KINASE_DOM"/>
    <property type="match status" value="1"/>
</dbReference>
<dbReference type="EMBL" id="CDMY01000368">
    <property type="protein sequence ID" value="CEM06643.1"/>
    <property type="molecule type" value="Genomic_DNA"/>
</dbReference>
<feature type="chain" id="PRO_5005188241" description="Protein kinase domain-containing protein" evidence="2">
    <location>
        <begin position="27"/>
        <end position="669"/>
    </location>
</feature>
<feature type="domain" description="Protein kinase" evidence="3">
    <location>
        <begin position="211"/>
        <end position="623"/>
    </location>
</feature>
<dbReference type="Gene3D" id="1.10.510.10">
    <property type="entry name" value="Transferase(Phosphotransferase) domain 1"/>
    <property type="match status" value="1"/>
</dbReference>
<keyword evidence="5" id="KW-1185">Reference proteome</keyword>
<gene>
    <name evidence="4" type="ORF">Vbra_5702</name>
</gene>
<feature type="compositionally biased region" description="Low complexity" evidence="1">
    <location>
        <begin position="550"/>
        <end position="559"/>
    </location>
</feature>
<evidence type="ECO:0000256" key="1">
    <source>
        <dbReference type="SAM" id="MobiDB-lite"/>
    </source>
</evidence>
<dbReference type="GO" id="GO:0005524">
    <property type="term" value="F:ATP binding"/>
    <property type="evidence" value="ECO:0007669"/>
    <property type="project" value="InterPro"/>
</dbReference>
<organism evidence="4 5">
    <name type="scientific">Vitrella brassicaformis (strain CCMP3155)</name>
    <dbReference type="NCBI Taxonomy" id="1169540"/>
    <lineage>
        <taxon>Eukaryota</taxon>
        <taxon>Sar</taxon>
        <taxon>Alveolata</taxon>
        <taxon>Colpodellida</taxon>
        <taxon>Vitrellaceae</taxon>
        <taxon>Vitrella</taxon>
    </lineage>
</organism>
<accession>A0A0G4F3L2</accession>
<feature type="signal peptide" evidence="2">
    <location>
        <begin position="1"/>
        <end position="26"/>
    </location>
</feature>
<keyword evidence="2" id="KW-0732">Signal</keyword>
<dbReference type="Pfam" id="PF03109">
    <property type="entry name" value="ABC1"/>
    <property type="match status" value="1"/>
</dbReference>
<dbReference type="GO" id="GO:0004672">
    <property type="term" value="F:protein kinase activity"/>
    <property type="evidence" value="ECO:0007669"/>
    <property type="project" value="InterPro"/>
</dbReference>
<dbReference type="VEuPathDB" id="CryptoDB:Vbra_5702"/>
<dbReference type="InterPro" id="IPR000719">
    <property type="entry name" value="Prot_kinase_dom"/>
</dbReference>
<dbReference type="PROSITE" id="PS51257">
    <property type="entry name" value="PROKAR_LIPOPROTEIN"/>
    <property type="match status" value="1"/>
</dbReference>
<dbReference type="PANTHER" id="PTHR43173">
    <property type="entry name" value="ABC1 FAMILY PROTEIN"/>
    <property type="match status" value="1"/>
</dbReference>
<reference evidence="4 5" key="1">
    <citation type="submission" date="2014-11" db="EMBL/GenBank/DDBJ databases">
        <authorList>
            <person name="Zhu J."/>
            <person name="Qi W."/>
            <person name="Song R."/>
        </authorList>
    </citation>
    <scope>NUCLEOTIDE SEQUENCE [LARGE SCALE GENOMIC DNA]</scope>
</reference>
<feature type="compositionally biased region" description="Pro residues" evidence="1">
    <location>
        <begin position="540"/>
        <end position="549"/>
    </location>
</feature>
<proteinExistence type="predicted"/>
<evidence type="ECO:0000256" key="2">
    <source>
        <dbReference type="SAM" id="SignalP"/>
    </source>
</evidence>
<dbReference type="SUPFAM" id="SSF56112">
    <property type="entry name" value="Protein kinase-like (PK-like)"/>
    <property type="match status" value="1"/>
</dbReference>
<evidence type="ECO:0000259" key="3">
    <source>
        <dbReference type="PROSITE" id="PS50011"/>
    </source>
</evidence>
<feature type="compositionally biased region" description="Polar residues" evidence="1">
    <location>
        <begin position="587"/>
        <end position="599"/>
    </location>
</feature>
<dbReference type="PANTHER" id="PTHR43173:SF12">
    <property type="entry name" value="PROTEIN KINASE SUPERFAMILY PROTEIN"/>
    <property type="match status" value="1"/>
</dbReference>
<dbReference type="InterPro" id="IPR051130">
    <property type="entry name" value="Mito_struct-func_regulator"/>
</dbReference>
<evidence type="ECO:0000313" key="5">
    <source>
        <dbReference type="Proteomes" id="UP000041254"/>
    </source>
</evidence>
<name>A0A0G4F3L2_VITBC</name>
<dbReference type="InterPro" id="IPR004147">
    <property type="entry name" value="ABC1_dom"/>
</dbReference>
<dbReference type="Proteomes" id="UP000041254">
    <property type="component" value="Unassembled WGS sequence"/>
</dbReference>
<feature type="region of interest" description="Disordered" evidence="1">
    <location>
        <begin position="530"/>
        <end position="567"/>
    </location>
</feature>
<protein>
    <recommendedName>
        <fullName evidence="3">Protein kinase domain-containing protein</fullName>
    </recommendedName>
</protein>
<dbReference type="PhylomeDB" id="A0A0G4F3L2"/>
<feature type="region of interest" description="Disordered" evidence="1">
    <location>
        <begin position="648"/>
        <end position="669"/>
    </location>
</feature>